<feature type="transmembrane region" description="Helical" evidence="7">
    <location>
        <begin position="170"/>
        <end position="198"/>
    </location>
</feature>
<proteinExistence type="predicted"/>
<dbReference type="PANTHER" id="PTHR43394:SF1">
    <property type="entry name" value="ATP-BINDING CASSETTE SUB-FAMILY B MEMBER 10, MITOCHONDRIAL"/>
    <property type="match status" value="1"/>
</dbReference>
<accession>A0A7S6WS22</accession>
<dbReference type="Gene3D" id="3.40.50.300">
    <property type="entry name" value="P-loop containing nucleotide triphosphate hydrolases"/>
    <property type="match status" value="1"/>
</dbReference>
<evidence type="ECO:0000256" key="5">
    <source>
        <dbReference type="ARBA" id="ARBA00022989"/>
    </source>
</evidence>
<dbReference type="InterPro" id="IPR003593">
    <property type="entry name" value="AAA+_ATPase"/>
</dbReference>
<keyword evidence="2 7" id="KW-0812">Transmembrane</keyword>
<dbReference type="InterPro" id="IPR039421">
    <property type="entry name" value="Type_1_exporter"/>
</dbReference>
<dbReference type="GO" id="GO:0005524">
    <property type="term" value="F:ATP binding"/>
    <property type="evidence" value="ECO:0007669"/>
    <property type="project" value="UniProtKB-KW"/>
</dbReference>
<evidence type="ECO:0000313" key="9">
    <source>
        <dbReference type="EMBL" id="QOW62205.1"/>
    </source>
</evidence>
<dbReference type="SMART" id="SM00382">
    <property type="entry name" value="AAA"/>
    <property type="match status" value="1"/>
</dbReference>
<name>A0A7S6WS22_9SPIR</name>
<evidence type="ECO:0000256" key="4">
    <source>
        <dbReference type="ARBA" id="ARBA00022840"/>
    </source>
</evidence>
<dbReference type="CDD" id="cd03228">
    <property type="entry name" value="ABCC_MRP_Like"/>
    <property type="match status" value="1"/>
</dbReference>
<gene>
    <name evidence="9" type="ORF">IFE08_10275</name>
</gene>
<evidence type="ECO:0000313" key="10">
    <source>
        <dbReference type="Proteomes" id="UP000593915"/>
    </source>
</evidence>
<dbReference type="SUPFAM" id="SSF90123">
    <property type="entry name" value="ABC transporter transmembrane region"/>
    <property type="match status" value="1"/>
</dbReference>
<dbReference type="Gene3D" id="1.20.1560.10">
    <property type="entry name" value="ABC transporter type 1, transmembrane domain"/>
    <property type="match status" value="1"/>
</dbReference>
<dbReference type="InterPro" id="IPR027417">
    <property type="entry name" value="P-loop_NTPase"/>
</dbReference>
<organism evidence="9 10">
    <name type="scientific">Treponema pedis</name>
    <dbReference type="NCBI Taxonomy" id="409322"/>
    <lineage>
        <taxon>Bacteria</taxon>
        <taxon>Pseudomonadati</taxon>
        <taxon>Spirochaetota</taxon>
        <taxon>Spirochaetia</taxon>
        <taxon>Spirochaetales</taxon>
        <taxon>Treponemataceae</taxon>
        <taxon>Treponema</taxon>
    </lineage>
</organism>
<feature type="transmembrane region" description="Helical" evidence="7">
    <location>
        <begin position="63"/>
        <end position="80"/>
    </location>
</feature>
<dbReference type="InterPro" id="IPR003439">
    <property type="entry name" value="ABC_transporter-like_ATP-bd"/>
</dbReference>
<evidence type="ECO:0000256" key="3">
    <source>
        <dbReference type="ARBA" id="ARBA00022741"/>
    </source>
</evidence>
<dbReference type="AlphaFoldDB" id="A0A7S6WS22"/>
<feature type="domain" description="ABC transporter" evidence="8">
    <location>
        <begin position="357"/>
        <end position="593"/>
    </location>
</feature>
<feature type="transmembrane region" description="Helical" evidence="7">
    <location>
        <begin position="21"/>
        <end position="43"/>
    </location>
</feature>
<keyword evidence="4 9" id="KW-0067">ATP-binding</keyword>
<evidence type="ECO:0000256" key="6">
    <source>
        <dbReference type="ARBA" id="ARBA00023136"/>
    </source>
</evidence>
<dbReference type="GO" id="GO:0005886">
    <property type="term" value="C:plasma membrane"/>
    <property type="evidence" value="ECO:0007669"/>
    <property type="project" value="UniProtKB-SubCell"/>
</dbReference>
<keyword evidence="5 7" id="KW-1133">Transmembrane helix</keyword>
<dbReference type="SUPFAM" id="SSF52540">
    <property type="entry name" value="P-loop containing nucleoside triphosphate hydrolases"/>
    <property type="match status" value="1"/>
</dbReference>
<comment type="subcellular location">
    <subcellularLocation>
        <location evidence="1">Cell membrane</location>
        <topology evidence="1">Multi-pass membrane protein</topology>
    </subcellularLocation>
</comment>
<dbReference type="InterPro" id="IPR036640">
    <property type="entry name" value="ABC1_TM_sf"/>
</dbReference>
<dbReference type="PROSITE" id="PS00211">
    <property type="entry name" value="ABC_TRANSPORTER_1"/>
    <property type="match status" value="1"/>
</dbReference>
<dbReference type="InterPro" id="IPR017871">
    <property type="entry name" value="ABC_transporter-like_CS"/>
</dbReference>
<evidence type="ECO:0000256" key="2">
    <source>
        <dbReference type="ARBA" id="ARBA00022692"/>
    </source>
</evidence>
<sequence length="601" mass="69107">MMIIKRFFKMIVYCETTEKMCLLNSIFFYLIEAVRPFFILYLSKIIIEAVIQKTAMEKILPDTVFLLAAFMLLSVISGIFENRAEYRLKRFLKKHNMKKALNLLNLNYEFTEKNKLQNELTSIKQLERFLVFYPNDFIKKTGMLIGGITGAGVALYFAKKLFNGQGFGNISGFAINIIFLVILITSSIITFFSANYIYKKFGEHISEKTKKTYRYLNTFLTLIYDYKTGKDIRLYNNDLAKNYSLKYQAIQKTSHNFMAKFFSITIGAEKILDGAIFCIVVLFVGVKALYGSIPLSEVFFYIGVLNIFSSQIYEASDAINTIIPSDKYRKMLFNFYNLKNTKPDGTVIPEKENGLLFEFKNVSFKYPDTEKYVIKNLNLTLDFRKKLALVGKNGSGKSTIVKLLIRLYDPTEGEILLNGINIKEYNYEEYIKIFSVVFQDFKLLALTAGQNIASANEYDKERATDALLKTGMKKFYEKHGLDSYLYQNFETNGIEISGGEAQKIAMARAIYHQGDVFILDEPTAALDPISEAEIYMHFDGITLNNTAVYISHRLSSCKFCDRIAVMDNGELIQYGKHDELVADTSGKYYELWNAQAKYYRK</sequence>
<keyword evidence="6 7" id="KW-0472">Membrane</keyword>
<feature type="transmembrane region" description="Helical" evidence="7">
    <location>
        <begin position="271"/>
        <end position="290"/>
    </location>
</feature>
<evidence type="ECO:0000256" key="1">
    <source>
        <dbReference type="ARBA" id="ARBA00004651"/>
    </source>
</evidence>
<evidence type="ECO:0000256" key="7">
    <source>
        <dbReference type="SAM" id="Phobius"/>
    </source>
</evidence>
<dbReference type="PANTHER" id="PTHR43394">
    <property type="entry name" value="ATP-DEPENDENT PERMEASE MDL1, MITOCHONDRIAL"/>
    <property type="match status" value="1"/>
</dbReference>
<dbReference type="EMBL" id="CP061839">
    <property type="protein sequence ID" value="QOW62205.1"/>
    <property type="molecule type" value="Genomic_DNA"/>
</dbReference>
<dbReference type="GO" id="GO:0016887">
    <property type="term" value="F:ATP hydrolysis activity"/>
    <property type="evidence" value="ECO:0007669"/>
    <property type="project" value="InterPro"/>
</dbReference>
<feature type="transmembrane region" description="Helical" evidence="7">
    <location>
        <begin position="141"/>
        <end position="158"/>
    </location>
</feature>
<dbReference type="GO" id="GO:0015421">
    <property type="term" value="F:ABC-type oligopeptide transporter activity"/>
    <property type="evidence" value="ECO:0007669"/>
    <property type="project" value="TreeGrafter"/>
</dbReference>
<protein>
    <submittedName>
        <fullName evidence="9">ABC transporter ATP-binding protein</fullName>
    </submittedName>
</protein>
<evidence type="ECO:0000259" key="8">
    <source>
        <dbReference type="PROSITE" id="PS50893"/>
    </source>
</evidence>
<dbReference type="Proteomes" id="UP000593915">
    <property type="component" value="Chromosome"/>
</dbReference>
<reference evidence="9 10" key="1">
    <citation type="submission" date="2020-09" db="EMBL/GenBank/DDBJ databases">
        <title>Characterization of Treponema spp. from bovine digital dermatitis in Korea.</title>
        <authorList>
            <person name="Espiritu H.M."/>
            <person name="Cho Y.I."/>
            <person name="Mamuad L."/>
        </authorList>
    </citation>
    <scope>NUCLEOTIDE SEQUENCE [LARGE SCALE GENOMIC DNA]</scope>
    <source>
        <strain evidence="9 10">KS1</strain>
    </source>
</reference>
<keyword evidence="3" id="KW-0547">Nucleotide-binding</keyword>
<dbReference type="Pfam" id="PF00005">
    <property type="entry name" value="ABC_tran"/>
    <property type="match status" value="1"/>
</dbReference>
<dbReference type="PROSITE" id="PS50893">
    <property type="entry name" value="ABC_TRANSPORTER_2"/>
    <property type="match status" value="1"/>
</dbReference>